<dbReference type="PROSITE" id="PS00028">
    <property type="entry name" value="ZINC_FINGER_C2H2_1"/>
    <property type="match status" value="1"/>
</dbReference>
<feature type="compositionally biased region" description="Basic and acidic residues" evidence="2">
    <location>
        <begin position="206"/>
        <end position="215"/>
    </location>
</feature>
<keyword evidence="1" id="KW-0862">Zinc</keyword>
<name>A0AAW0DA72_9AGAR</name>
<feature type="compositionally biased region" description="Polar residues" evidence="2">
    <location>
        <begin position="49"/>
        <end position="58"/>
    </location>
</feature>
<evidence type="ECO:0000313" key="4">
    <source>
        <dbReference type="EMBL" id="KAK7047708.1"/>
    </source>
</evidence>
<dbReference type="EMBL" id="JAYKXP010000019">
    <property type="protein sequence ID" value="KAK7047708.1"/>
    <property type="molecule type" value="Genomic_DNA"/>
</dbReference>
<feature type="compositionally biased region" description="Polar residues" evidence="2">
    <location>
        <begin position="70"/>
        <end position="82"/>
    </location>
</feature>
<keyword evidence="1" id="KW-0479">Metal-binding</keyword>
<feature type="compositionally biased region" description="Low complexity" evidence="2">
    <location>
        <begin position="163"/>
        <end position="183"/>
    </location>
</feature>
<feature type="compositionally biased region" description="Basic and acidic residues" evidence="2">
    <location>
        <begin position="59"/>
        <end position="69"/>
    </location>
</feature>
<dbReference type="InterPro" id="IPR013087">
    <property type="entry name" value="Znf_C2H2_type"/>
</dbReference>
<feature type="compositionally biased region" description="Polar residues" evidence="2">
    <location>
        <begin position="118"/>
        <end position="130"/>
    </location>
</feature>
<keyword evidence="5" id="KW-1185">Reference proteome</keyword>
<dbReference type="GO" id="GO:0008270">
    <property type="term" value="F:zinc ion binding"/>
    <property type="evidence" value="ECO:0007669"/>
    <property type="project" value="UniProtKB-KW"/>
</dbReference>
<feature type="compositionally biased region" description="Polar residues" evidence="2">
    <location>
        <begin position="410"/>
        <end position="425"/>
    </location>
</feature>
<evidence type="ECO:0000259" key="3">
    <source>
        <dbReference type="PROSITE" id="PS50157"/>
    </source>
</evidence>
<keyword evidence="1" id="KW-0863">Zinc-finger</keyword>
<feature type="domain" description="C2H2-type" evidence="3">
    <location>
        <begin position="311"/>
        <end position="340"/>
    </location>
</feature>
<feature type="compositionally biased region" description="Basic and acidic residues" evidence="2">
    <location>
        <begin position="427"/>
        <end position="436"/>
    </location>
</feature>
<dbReference type="AlphaFoldDB" id="A0AAW0DA72"/>
<feature type="compositionally biased region" description="Basic and acidic residues" evidence="2">
    <location>
        <begin position="84"/>
        <end position="109"/>
    </location>
</feature>
<organism evidence="4 5">
    <name type="scientific">Paramarasmius palmivorus</name>
    <dbReference type="NCBI Taxonomy" id="297713"/>
    <lineage>
        <taxon>Eukaryota</taxon>
        <taxon>Fungi</taxon>
        <taxon>Dikarya</taxon>
        <taxon>Basidiomycota</taxon>
        <taxon>Agaricomycotina</taxon>
        <taxon>Agaricomycetes</taxon>
        <taxon>Agaricomycetidae</taxon>
        <taxon>Agaricales</taxon>
        <taxon>Marasmiineae</taxon>
        <taxon>Marasmiaceae</taxon>
        <taxon>Paramarasmius</taxon>
    </lineage>
</organism>
<dbReference type="Proteomes" id="UP001383192">
    <property type="component" value="Unassembled WGS sequence"/>
</dbReference>
<proteinExistence type="predicted"/>
<evidence type="ECO:0000256" key="2">
    <source>
        <dbReference type="SAM" id="MobiDB-lite"/>
    </source>
</evidence>
<comment type="caution">
    <text evidence="4">The sequence shown here is derived from an EMBL/GenBank/DDBJ whole genome shotgun (WGS) entry which is preliminary data.</text>
</comment>
<reference evidence="4 5" key="1">
    <citation type="submission" date="2024-01" db="EMBL/GenBank/DDBJ databases">
        <title>A draft genome for a cacao thread blight-causing isolate of Paramarasmius palmivorus.</title>
        <authorList>
            <person name="Baruah I.K."/>
            <person name="Bukari Y."/>
            <person name="Amoako-Attah I."/>
            <person name="Meinhardt L.W."/>
            <person name="Bailey B.A."/>
            <person name="Cohen S.P."/>
        </authorList>
    </citation>
    <scope>NUCLEOTIDE SEQUENCE [LARGE SCALE GENOMIC DNA]</scope>
    <source>
        <strain evidence="4 5">GH-12</strain>
    </source>
</reference>
<feature type="compositionally biased region" description="Acidic residues" evidence="2">
    <location>
        <begin position="14"/>
        <end position="28"/>
    </location>
</feature>
<accession>A0AAW0DA72</accession>
<gene>
    <name evidence="4" type="ORF">VNI00_006479</name>
</gene>
<sequence length="444" mass="47796">MTRGVAPEPHVVEEDAGEWEEFEAELEEVLLAGEQAPVEGFREDDDVASPSQSTSTTSKENDENLEAKDSSNNFAPAGSTITREAVRNEDQVEPEAESHAGNRREKAEPADVPLASITDKTSPLSSSVTVKENVDGAPGPKPSETVAPRQKNGPALVERSQDGRSASSRSPTSSKSTSKSGSSTLGVTPVADTNVRSGKEPSQSTRGDECARKCAEFSTSCDSAHGAKLKASSAAGTSKNKAGQKSSKSAIAKAQNVPAVPHPQMTKASQPVQLPGSSTIVHKARKGQKRCRAEEHRDEVEGPEFGHDWEFGCGWGDCDKTILGYKNFRDHLESHADSAPSFTGPKGRKKKTCSWNGCNTVVDAGNLKEHLLAASSRAPKHRALVGHFKIYEEDKAKARLQKKKPKTDTQHNATQRFVKSVGNQNKPRKENPRDVTSRGCRRLV</sequence>
<feature type="region of interest" description="Disordered" evidence="2">
    <location>
        <begin position="397"/>
        <end position="444"/>
    </location>
</feature>
<evidence type="ECO:0000313" key="5">
    <source>
        <dbReference type="Proteomes" id="UP001383192"/>
    </source>
</evidence>
<feature type="region of interest" description="Disordered" evidence="2">
    <location>
        <begin position="1"/>
        <end position="258"/>
    </location>
</feature>
<evidence type="ECO:0000256" key="1">
    <source>
        <dbReference type="PROSITE-ProRule" id="PRU00042"/>
    </source>
</evidence>
<feature type="compositionally biased region" description="Polar residues" evidence="2">
    <location>
        <begin position="234"/>
        <end position="249"/>
    </location>
</feature>
<protein>
    <recommendedName>
        <fullName evidence="3">C2H2-type domain-containing protein</fullName>
    </recommendedName>
</protein>
<feature type="compositionally biased region" description="Polar residues" evidence="2">
    <location>
        <begin position="194"/>
        <end position="205"/>
    </location>
</feature>
<dbReference type="PROSITE" id="PS50157">
    <property type="entry name" value="ZINC_FINGER_C2H2_2"/>
    <property type="match status" value="1"/>
</dbReference>